<dbReference type="GO" id="GO:0032259">
    <property type="term" value="P:methylation"/>
    <property type="evidence" value="ECO:0007669"/>
    <property type="project" value="UniProtKB-KW"/>
</dbReference>
<feature type="domain" description="tRNA/rRNA methyltransferase SpoU type" evidence="3">
    <location>
        <begin position="25"/>
        <end position="168"/>
    </location>
</feature>
<accession>A0A6L3ZF45</accession>
<dbReference type="PANTHER" id="PTHR46429:SF1">
    <property type="entry name" value="23S RRNA (GUANOSINE-2'-O-)-METHYLTRANSFERASE RLMB"/>
    <property type="match status" value="1"/>
</dbReference>
<name>A0A6L3ZF45_9FLAO</name>
<reference evidence="4 5" key="1">
    <citation type="submission" date="2019-10" db="EMBL/GenBank/DDBJ databases">
        <title>Genome sequence of Phaeocystidibacter marisrubri JCM30614 (type strain).</title>
        <authorList>
            <person name="Bowman J.P."/>
        </authorList>
    </citation>
    <scope>NUCLEOTIDE SEQUENCE [LARGE SCALE GENOMIC DNA]</scope>
    <source>
        <strain evidence="4 5">JCM 30614</strain>
    </source>
</reference>
<dbReference type="GO" id="GO:0003723">
    <property type="term" value="F:RNA binding"/>
    <property type="evidence" value="ECO:0007669"/>
    <property type="project" value="InterPro"/>
</dbReference>
<dbReference type="InterPro" id="IPR029026">
    <property type="entry name" value="tRNA_m1G_MTases_N"/>
</dbReference>
<protein>
    <submittedName>
        <fullName evidence="4">RNA methyltransferase</fullName>
    </submittedName>
</protein>
<evidence type="ECO:0000256" key="1">
    <source>
        <dbReference type="ARBA" id="ARBA00022603"/>
    </source>
</evidence>
<dbReference type="PANTHER" id="PTHR46429">
    <property type="entry name" value="23S RRNA (GUANOSINE-2'-O-)-METHYLTRANSFERASE RLMB"/>
    <property type="match status" value="1"/>
</dbReference>
<gene>
    <name evidence="4" type="ORF">F8C82_10115</name>
</gene>
<dbReference type="GO" id="GO:0005829">
    <property type="term" value="C:cytosol"/>
    <property type="evidence" value="ECO:0007669"/>
    <property type="project" value="TreeGrafter"/>
</dbReference>
<evidence type="ECO:0000256" key="2">
    <source>
        <dbReference type="ARBA" id="ARBA00022679"/>
    </source>
</evidence>
<dbReference type="GO" id="GO:0008173">
    <property type="term" value="F:RNA methyltransferase activity"/>
    <property type="evidence" value="ECO:0007669"/>
    <property type="project" value="InterPro"/>
</dbReference>
<dbReference type="InterPro" id="IPR029028">
    <property type="entry name" value="Alpha/beta_knot_MTases"/>
</dbReference>
<dbReference type="CDD" id="cd18097">
    <property type="entry name" value="SpoU-like"/>
    <property type="match status" value="1"/>
</dbReference>
<dbReference type="RefSeq" id="WP_151693466.1">
    <property type="nucleotide sequence ID" value="NZ_BMGX01000001.1"/>
</dbReference>
<dbReference type="InterPro" id="IPR004441">
    <property type="entry name" value="rRNA_MeTrfase_TrmH"/>
</dbReference>
<organism evidence="4 5">
    <name type="scientific">Phaeocystidibacter marisrubri</name>
    <dbReference type="NCBI Taxonomy" id="1577780"/>
    <lineage>
        <taxon>Bacteria</taxon>
        <taxon>Pseudomonadati</taxon>
        <taxon>Bacteroidota</taxon>
        <taxon>Flavobacteriia</taxon>
        <taxon>Flavobacteriales</taxon>
        <taxon>Phaeocystidibacteraceae</taxon>
        <taxon>Phaeocystidibacter</taxon>
    </lineage>
</organism>
<keyword evidence="5" id="KW-1185">Reference proteome</keyword>
<evidence type="ECO:0000313" key="4">
    <source>
        <dbReference type="EMBL" id="KAB2816037.1"/>
    </source>
</evidence>
<keyword evidence="2 4" id="KW-0808">Transferase</keyword>
<dbReference type="EMBL" id="WBVQ01000002">
    <property type="protein sequence ID" value="KAB2816037.1"/>
    <property type="molecule type" value="Genomic_DNA"/>
</dbReference>
<evidence type="ECO:0000313" key="5">
    <source>
        <dbReference type="Proteomes" id="UP000484164"/>
    </source>
</evidence>
<evidence type="ECO:0000259" key="3">
    <source>
        <dbReference type="Pfam" id="PF00588"/>
    </source>
</evidence>
<dbReference type="InterPro" id="IPR001537">
    <property type="entry name" value="SpoU_MeTrfase"/>
</dbReference>
<dbReference type="Proteomes" id="UP000484164">
    <property type="component" value="Unassembled WGS sequence"/>
</dbReference>
<dbReference type="AlphaFoldDB" id="A0A6L3ZF45"/>
<keyword evidence="1 4" id="KW-0489">Methyltransferase</keyword>
<proteinExistence type="predicted"/>
<comment type="caution">
    <text evidence="4">The sequence shown here is derived from an EMBL/GenBank/DDBJ whole genome shotgun (WGS) entry which is preliminary data.</text>
</comment>
<dbReference type="OrthoDB" id="9795352at2"/>
<dbReference type="Gene3D" id="3.40.1280.10">
    <property type="match status" value="1"/>
</dbReference>
<dbReference type="GO" id="GO:0006396">
    <property type="term" value="P:RNA processing"/>
    <property type="evidence" value="ECO:0007669"/>
    <property type="project" value="InterPro"/>
</dbReference>
<dbReference type="SUPFAM" id="SSF75217">
    <property type="entry name" value="alpha/beta knot"/>
    <property type="match status" value="1"/>
</dbReference>
<sequence length="179" mass="19986">MRKLRMSELERLNVEEFQRANKLPVIVILDRVRSLHNVGSIFRTADAFRVEEIHLCGLTATPPHPEMDKTALGATESVVWKEFSETSEAVEEARQKGYAVFAVEQTTDRVWLDHFDASQYSGVAIIMGHEVTGVDADLLPLVDGCIEIPQLGTKHSLNVSVSAGIVLWELFKALKSKLK</sequence>
<dbReference type="Pfam" id="PF00588">
    <property type="entry name" value="SpoU_methylase"/>
    <property type="match status" value="1"/>
</dbReference>